<dbReference type="AlphaFoldDB" id="M1DAY6"/>
<evidence type="ECO:0000256" key="1">
    <source>
        <dbReference type="SAM" id="MobiDB-lite"/>
    </source>
</evidence>
<feature type="region of interest" description="Disordered" evidence="1">
    <location>
        <begin position="11"/>
        <end position="43"/>
    </location>
</feature>
<dbReference type="Proteomes" id="UP000011115">
    <property type="component" value="Unassembled WGS sequence"/>
</dbReference>
<organism evidence="2 3">
    <name type="scientific">Solanum tuberosum</name>
    <name type="common">Potato</name>
    <dbReference type="NCBI Taxonomy" id="4113"/>
    <lineage>
        <taxon>Eukaryota</taxon>
        <taxon>Viridiplantae</taxon>
        <taxon>Streptophyta</taxon>
        <taxon>Embryophyta</taxon>
        <taxon>Tracheophyta</taxon>
        <taxon>Spermatophyta</taxon>
        <taxon>Magnoliopsida</taxon>
        <taxon>eudicotyledons</taxon>
        <taxon>Gunneridae</taxon>
        <taxon>Pentapetalae</taxon>
        <taxon>asterids</taxon>
        <taxon>lamiids</taxon>
        <taxon>Solanales</taxon>
        <taxon>Solanaceae</taxon>
        <taxon>Solanoideae</taxon>
        <taxon>Solaneae</taxon>
        <taxon>Solanum</taxon>
    </lineage>
</organism>
<dbReference type="InParanoid" id="M1DAY6"/>
<dbReference type="Gramene" id="PGSC0003DMT400086086">
    <property type="protein sequence ID" value="PGSC0003DMT400086086"/>
    <property type="gene ID" value="PGSC0003DMG400035657"/>
</dbReference>
<protein>
    <submittedName>
        <fullName evidence="2">Polyprotein protein</fullName>
    </submittedName>
</protein>
<accession>M1DAY6</accession>
<dbReference type="HOGENOM" id="CLU_029307_11_1_1"/>
<reference evidence="2" key="2">
    <citation type="submission" date="2015-06" db="UniProtKB">
        <authorList>
            <consortium name="EnsemblPlants"/>
        </authorList>
    </citation>
    <scope>IDENTIFICATION</scope>
    <source>
        <strain evidence="2">DM1-3 516 R44</strain>
    </source>
</reference>
<feature type="compositionally biased region" description="Acidic residues" evidence="1">
    <location>
        <begin position="33"/>
        <end position="42"/>
    </location>
</feature>
<dbReference type="EnsemblPlants" id="PGSC0003DMT400086086">
    <property type="protein sequence ID" value="PGSC0003DMT400086086"/>
    <property type="gene ID" value="PGSC0003DMG400035657"/>
</dbReference>
<evidence type="ECO:0000313" key="3">
    <source>
        <dbReference type="Proteomes" id="UP000011115"/>
    </source>
</evidence>
<dbReference type="PaxDb" id="4113-PGSC0003DMT400086086"/>
<keyword evidence="3" id="KW-1185">Reference proteome</keyword>
<evidence type="ECO:0000313" key="2">
    <source>
        <dbReference type="EnsemblPlants" id="PGSC0003DMT400086086"/>
    </source>
</evidence>
<proteinExistence type="predicted"/>
<reference evidence="3" key="1">
    <citation type="journal article" date="2011" name="Nature">
        <title>Genome sequence and analysis of the tuber crop potato.</title>
        <authorList>
            <consortium name="The Potato Genome Sequencing Consortium"/>
        </authorList>
    </citation>
    <scope>NUCLEOTIDE SEQUENCE [LARGE SCALE GENOMIC DNA]</scope>
    <source>
        <strain evidence="3">cv. DM1-3 516 R44</strain>
    </source>
</reference>
<name>M1DAY6_SOLTU</name>
<sequence>MSMIFEIVDIPNVPTKPDMPPATTGDDVRVEEAADPESEAETDEKILGVAEEASYEGLTNTEEAIVDAVMQISLSDTPLAAPSGDSMVSIDVTPGTNALVQSTTSGTDAQTDGAIV</sequence>